<dbReference type="AlphaFoldDB" id="A0AAD8ERG1"/>
<organism evidence="1 2">
    <name type="scientific">Diploptera punctata</name>
    <name type="common">Pacific beetle cockroach</name>
    <dbReference type="NCBI Taxonomy" id="6984"/>
    <lineage>
        <taxon>Eukaryota</taxon>
        <taxon>Metazoa</taxon>
        <taxon>Ecdysozoa</taxon>
        <taxon>Arthropoda</taxon>
        <taxon>Hexapoda</taxon>
        <taxon>Insecta</taxon>
        <taxon>Pterygota</taxon>
        <taxon>Neoptera</taxon>
        <taxon>Polyneoptera</taxon>
        <taxon>Dictyoptera</taxon>
        <taxon>Blattodea</taxon>
        <taxon>Blaberoidea</taxon>
        <taxon>Blaberidae</taxon>
        <taxon>Diplopterinae</taxon>
        <taxon>Diploptera</taxon>
    </lineage>
</organism>
<dbReference type="Proteomes" id="UP001233999">
    <property type="component" value="Unassembled WGS sequence"/>
</dbReference>
<dbReference type="EMBL" id="JASPKZ010000460">
    <property type="protein sequence ID" value="KAJ9599998.1"/>
    <property type="molecule type" value="Genomic_DNA"/>
</dbReference>
<keyword evidence="2" id="KW-1185">Reference proteome</keyword>
<comment type="caution">
    <text evidence="1">The sequence shown here is derived from an EMBL/GenBank/DDBJ whole genome shotgun (WGS) entry which is preliminary data.</text>
</comment>
<proteinExistence type="predicted"/>
<evidence type="ECO:0000313" key="2">
    <source>
        <dbReference type="Proteomes" id="UP001233999"/>
    </source>
</evidence>
<gene>
    <name evidence="1" type="ORF">L9F63_009708</name>
</gene>
<sequence>MPYVAYKQFRSESYFTYVRDYESLVLAPPTCVSAPGELLTSNALCTVDSEDLDWSYSEECSLRTG</sequence>
<evidence type="ECO:0000313" key="1">
    <source>
        <dbReference type="EMBL" id="KAJ9599998.1"/>
    </source>
</evidence>
<name>A0AAD8ERG1_DIPPU</name>
<reference evidence="1" key="2">
    <citation type="submission" date="2023-05" db="EMBL/GenBank/DDBJ databases">
        <authorList>
            <person name="Fouks B."/>
        </authorList>
    </citation>
    <scope>NUCLEOTIDE SEQUENCE</scope>
    <source>
        <strain evidence="1">Stay&amp;Tobe</strain>
        <tissue evidence="1">Testes</tissue>
    </source>
</reference>
<reference evidence="1" key="1">
    <citation type="journal article" date="2023" name="IScience">
        <title>Live-bearing cockroach genome reveals convergent evolutionary mechanisms linked to viviparity in insects and beyond.</title>
        <authorList>
            <person name="Fouks B."/>
            <person name="Harrison M.C."/>
            <person name="Mikhailova A.A."/>
            <person name="Marchal E."/>
            <person name="English S."/>
            <person name="Carruthers M."/>
            <person name="Jennings E.C."/>
            <person name="Chiamaka E.L."/>
            <person name="Frigard R.A."/>
            <person name="Pippel M."/>
            <person name="Attardo G.M."/>
            <person name="Benoit J.B."/>
            <person name="Bornberg-Bauer E."/>
            <person name="Tobe S.S."/>
        </authorList>
    </citation>
    <scope>NUCLEOTIDE SEQUENCE</scope>
    <source>
        <strain evidence="1">Stay&amp;Tobe</strain>
    </source>
</reference>
<protein>
    <submittedName>
        <fullName evidence="1">Uncharacterized protein</fullName>
    </submittedName>
</protein>
<accession>A0AAD8ERG1</accession>